<comment type="similarity">
    <text evidence="4 10">Belongs to the transaldolase family. Type 2 subfamily.</text>
</comment>
<dbReference type="KEGG" id="pmet:G4Y79_06540"/>
<dbReference type="GO" id="GO:0004801">
    <property type="term" value="F:transaldolase activity"/>
    <property type="evidence" value="ECO:0007669"/>
    <property type="project" value="UniProtKB-UniRule"/>
</dbReference>
<keyword evidence="12" id="KW-1185">Reference proteome</keyword>
<organism evidence="11 12">
    <name type="scientific">Phototrophicus methaneseepsis</name>
    <dbReference type="NCBI Taxonomy" id="2710758"/>
    <lineage>
        <taxon>Bacteria</taxon>
        <taxon>Bacillati</taxon>
        <taxon>Chloroflexota</taxon>
        <taxon>Candidatus Thermofontia</taxon>
        <taxon>Phototrophicales</taxon>
        <taxon>Phototrophicaceae</taxon>
        <taxon>Phototrophicus</taxon>
    </lineage>
</organism>
<comment type="function">
    <text evidence="1 10">Transaldolase is important for the balance of metabolites in the pentose-phosphate pathway.</text>
</comment>
<dbReference type="NCBIfam" id="TIGR00876">
    <property type="entry name" value="tal_mycobact"/>
    <property type="match status" value="1"/>
</dbReference>
<dbReference type="HAMAP" id="MF_00493">
    <property type="entry name" value="Transaldolase_2"/>
    <property type="match status" value="1"/>
</dbReference>
<reference evidence="11 12" key="1">
    <citation type="submission" date="2020-02" db="EMBL/GenBank/DDBJ databases">
        <authorList>
            <person name="Zheng R.K."/>
            <person name="Sun C.M."/>
        </authorList>
    </citation>
    <scope>NUCLEOTIDE SEQUENCE [LARGE SCALE GENOMIC DNA]</scope>
    <source>
        <strain evidence="12">rifampicinis</strain>
    </source>
</reference>
<dbReference type="AlphaFoldDB" id="A0A7S8EBS9"/>
<evidence type="ECO:0000256" key="7">
    <source>
        <dbReference type="ARBA" id="ARBA00022679"/>
    </source>
</evidence>
<dbReference type="Proteomes" id="UP000594468">
    <property type="component" value="Chromosome"/>
</dbReference>
<dbReference type="InterPro" id="IPR004732">
    <property type="entry name" value="Transaldolase_2"/>
</dbReference>
<evidence type="ECO:0000313" key="11">
    <source>
        <dbReference type="EMBL" id="QPC84032.1"/>
    </source>
</evidence>
<dbReference type="RefSeq" id="WP_195172096.1">
    <property type="nucleotide sequence ID" value="NZ_CP062983.1"/>
</dbReference>
<keyword evidence="9 10" id="KW-0704">Schiff base</keyword>
<evidence type="ECO:0000256" key="10">
    <source>
        <dbReference type="HAMAP-Rule" id="MF_00493"/>
    </source>
</evidence>
<dbReference type="EC" id="2.2.1.2" evidence="5 10"/>
<evidence type="ECO:0000256" key="9">
    <source>
        <dbReference type="ARBA" id="ARBA00023270"/>
    </source>
</evidence>
<dbReference type="Gene3D" id="3.20.20.70">
    <property type="entry name" value="Aldolase class I"/>
    <property type="match status" value="1"/>
</dbReference>
<dbReference type="CDD" id="cd00955">
    <property type="entry name" value="Transaldolase_like"/>
    <property type="match status" value="1"/>
</dbReference>
<dbReference type="GO" id="GO:0005737">
    <property type="term" value="C:cytoplasm"/>
    <property type="evidence" value="ECO:0007669"/>
    <property type="project" value="UniProtKB-SubCell"/>
</dbReference>
<keyword evidence="8 10" id="KW-0570">Pentose shunt</keyword>
<comment type="catalytic activity">
    <reaction evidence="10">
        <text>D-sedoheptulose 7-phosphate + D-glyceraldehyde 3-phosphate = D-erythrose 4-phosphate + beta-D-fructose 6-phosphate</text>
        <dbReference type="Rhea" id="RHEA:17053"/>
        <dbReference type="ChEBI" id="CHEBI:16897"/>
        <dbReference type="ChEBI" id="CHEBI:57483"/>
        <dbReference type="ChEBI" id="CHEBI:57634"/>
        <dbReference type="ChEBI" id="CHEBI:59776"/>
        <dbReference type="EC" id="2.2.1.2"/>
    </reaction>
</comment>
<evidence type="ECO:0000256" key="2">
    <source>
        <dbReference type="ARBA" id="ARBA00004496"/>
    </source>
</evidence>
<dbReference type="InterPro" id="IPR013785">
    <property type="entry name" value="Aldolase_TIM"/>
</dbReference>
<dbReference type="PIRSF" id="PIRSF036915">
    <property type="entry name" value="Trnald_Bac_Plnt"/>
    <property type="match status" value="1"/>
</dbReference>
<protein>
    <recommendedName>
        <fullName evidence="5 10">Transaldolase</fullName>
        <ecNumber evidence="5 10">2.2.1.2</ecNumber>
    </recommendedName>
</protein>
<comment type="pathway">
    <text evidence="3 10">Carbohydrate degradation; pentose phosphate pathway; D-glyceraldehyde 3-phosphate and beta-D-fructose 6-phosphate from D-ribose 5-phosphate and D-xylulose 5-phosphate (non-oxidative stage): step 2/3.</text>
</comment>
<dbReference type="GO" id="GO:0006098">
    <property type="term" value="P:pentose-phosphate shunt"/>
    <property type="evidence" value="ECO:0007669"/>
    <property type="project" value="UniProtKB-UniRule"/>
</dbReference>
<evidence type="ECO:0000256" key="3">
    <source>
        <dbReference type="ARBA" id="ARBA00004857"/>
    </source>
</evidence>
<dbReference type="Pfam" id="PF00923">
    <property type="entry name" value="TAL_FSA"/>
    <property type="match status" value="1"/>
</dbReference>
<name>A0A7S8EBS9_9CHLR</name>
<dbReference type="InterPro" id="IPR001585">
    <property type="entry name" value="TAL/FSA"/>
</dbReference>
<dbReference type="GO" id="GO:0005975">
    <property type="term" value="P:carbohydrate metabolic process"/>
    <property type="evidence" value="ECO:0007669"/>
    <property type="project" value="InterPro"/>
</dbReference>
<proteinExistence type="inferred from homology"/>
<dbReference type="SUPFAM" id="SSF51569">
    <property type="entry name" value="Aldolase"/>
    <property type="match status" value="1"/>
</dbReference>
<dbReference type="UniPathway" id="UPA00115">
    <property type="reaction ID" value="UER00414"/>
</dbReference>
<sequence length="362" mass="40367">MTKLQDLADLGQAIWLDYLRRDMFDSGELDNWIDQGLRGMTSNPSIFEAAIAKSDLYDEQINALARGNNDPVTIYEALAVEDIQNAADHLKRVYDETNGLDGYVSLEANPHLAYDTQGTINEVKDLHERVNRLNVMYKIPATPEGIEAVRSLISDGINVNITLMFSLDHYNRVATAYIDGLKAFKDKGGDLSKVASVASFFVSRVDVILEPMLEEVGADELKGKIAIANTKQVYKRFQEIFSGDTWEELAAAGAHVQRPLWASTSTKSPDMPDTIYVDTLIGPDTVNTMPTSTLEAFIDHGTVARTVDENYEEAEEQLRKLTDYGINLLEVGEQLQREGVDKFIKPFDELLATIQKQVQPSI</sequence>
<evidence type="ECO:0000256" key="4">
    <source>
        <dbReference type="ARBA" id="ARBA00008426"/>
    </source>
</evidence>
<comment type="subcellular location">
    <subcellularLocation>
        <location evidence="2 10">Cytoplasm</location>
    </subcellularLocation>
</comment>
<keyword evidence="6 10" id="KW-0963">Cytoplasm</keyword>
<feature type="active site" description="Schiff-base intermediate with substrate" evidence="10">
    <location>
        <position position="138"/>
    </location>
</feature>
<evidence type="ECO:0000256" key="1">
    <source>
        <dbReference type="ARBA" id="ARBA00003518"/>
    </source>
</evidence>
<keyword evidence="7 10" id="KW-0808">Transferase</keyword>
<gene>
    <name evidence="10 11" type="primary">tal</name>
    <name evidence="11" type="ORF">G4Y79_06540</name>
</gene>
<evidence type="ECO:0000313" key="12">
    <source>
        <dbReference type="Proteomes" id="UP000594468"/>
    </source>
</evidence>
<dbReference type="PANTHER" id="PTHR10683:SF31">
    <property type="entry name" value="TRANSALDOLASE"/>
    <property type="match status" value="1"/>
</dbReference>
<dbReference type="NCBIfam" id="NF002881">
    <property type="entry name" value="PRK03343.1"/>
    <property type="match status" value="1"/>
</dbReference>
<dbReference type="EMBL" id="CP062983">
    <property type="protein sequence ID" value="QPC84032.1"/>
    <property type="molecule type" value="Genomic_DNA"/>
</dbReference>
<dbReference type="PANTHER" id="PTHR10683">
    <property type="entry name" value="TRANSALDOLASE"/>
    <property type="match status" value="1"/>
</dbReference>
<evidence type="ECO:0000256" key="5">
    <source>
        <dbReference type="ARBA" id="ARBA00013151"/>
    </source>
</evidence>
<accession>A0A7S8EBS9</accession>
<evidence type="ECO:0000256" key="8">
    <source>
        <dbReference type="ARBA" id="ARBA00023126"/>
    </source>
</evidence>
<evidence type="ECO:0000256" key="6">
    <source>
        <dbReference type="ARBA" id="ARBA00022490"/>
    </source>
</evidence>